<feature type="transmembrane region" description="Helical" evidence="1">
    <location>
        <begin position="497"/>
        <end position="515"/>
    </location>
</feature>
<keyword evidence="1" id="KW-1133">Transmembrane helix</keyword>
<evidence type="ECO:0000256" key="1">
    <source>
        <dbReference type="SAM" id="Phobius"/>
    </source>
</evidence>
<gene>
    <name evidence="2" type="ORF">CITCOLO1_LOCUS19663</name>
</gene>
<keyword evidence="1" id="KW-0812">Transmembrane</keyword>
<dbReference type="PANTHER" id="PTHR24177:SF292">
    <property type="entry name" value="ANKYRIN REPEAT FAMILY PROTEIN-RELATED"/>
    <property type="match status" value="1"/>
</dbReference>
<accession>A0ABP0Z3D3</accession>
<dbReference type="SUPFAM" id="SSF140860">
    <property type="entry name" value="Pseudo ankyrin repeat-like"/>
    <property type="match status" value="1"/>
</dbReference>
<dbReference type="PANTHER" id="PTHR24177">
    <property type="entry name" value="CASKIN"/>
    <property type="match status" value="1"/>
</dbReference>
<dbReference type="Proteomes" id="UP001642487">
    <property type="component" value="Chromosome 8"/>
</dbReference>
<organism evidence="2 3">
    <name type="scientific">Citrullus colocynthis</name>
    <name type="common">colocynth</name>
    <dbReference type="NCBI Taxonomy" id="252529"/>
    <lineage>
        <taxon>Eukaryota</taxon>
        <taxon>Viridiplantae</taxon>
        <taxon>Streptophyta</taxon>
        <taxon>Embryophyta</taxon>
        <taxon>Tracheophyta</taxon>
        <taxon>Spermatophyta</taxon>
        <taxon>Magnoliopsida</taxon>
        <taxon>eudicotyledons</taxon>
        <taxon>Gunneridae</taxon>
        <taxon>Pentapetalae</taxon>
        <taxon>rosids</taxon>
        <taxon>fabids</taxon>
        <taxon>Cucurbitales</taxon>
        <taxon>Cucurbitaceae</taxon>
        <taxon>Benincaseae</taxon>
        <taxon>Citrullus</taxon>
    </lineage>
</organism>
<dbReference type="EMBL" id="OZ021742">
    <property type="protein sequence ID" value="CAK9327289.1"/>
    <property type="molecule type" value="Genomic_DNA"/>
</dbReference>
<sequence length="547" mass="62592">MEQSSSLTNEGVGNSGHRSRIDIESDPCLTTENCGVVYLAALAGDWGLAKSYFKGKQAQYNSCFQLTARKETALHIAAAVGQTDFVENLVKIMTPEDLVRETEFGYTALCCAAISGNVRIGEVLVKKNTDLPNWSGNNGSASFPLYLAVTHKRRAMTDYLLPNTNLINFEMSDRVDLLHATILSDYYDIGLKILRENSDLAMQRNKSGETALHALARKAYKIGSRSQLTIWEKNCPNMIGFRKMYGKASMETFAHQMVDILWTTVTEQLKEDQQRMLGFINTPTNFLYDAAKVGNAEFLVLLIRRYPNLISNLDYNFINVFYEAVENRQENVFELIYKIGLKNMFGDVGGVRNTNLMHLAAQIAAPKHLKRVSNPALQMTRELEWYKEVKKIVRVSRLEDDAWRETFNKEHKQLREEGEEWLKRVSSSCMLAATLIATSLISFLSILTSRFAEDDFLTLPWNLLFGFAYLFFSILCMFMAFSIILIKLDRKSNKWNVAFLILNVNLYVVGMWYGAFNSSLWSDLIGATLLRKFPLEHRRCWRRRMQL</sequence>
<keyword evidence="3" id="KW-1185">Reference proteome</keyword>
<keyword evidence="1" id="KW-0472">Membrane</keyword>
<dbReference type="SUPFAM" id="SSF48403">
    <property type="entry name" value="Ankyrin repeat"/>
    <property type="match status" value="1"/>
</dbReference>
<dbReference type="InterPro" id="IPR002110">
    <property type="entry name" value="Ankyrin_rpt"/>
</dbReference>
<feature type="transmembrane region" description="Helical" evidence="1">
    <location>
        <begin position="429"/>
        <end position="451"/>
    </location>
</feature>
<dbReference type="InterPro" id="IPR036770">
    <property type="entry name" value="Ankyrin_rpt-contain_sf"/>
</dbReference>
<proteinExistence type="predicted"/>
<protein>
    <recommendedName>
        <fullName evidence="4">PGG domain-containing protein</fullName>
    </recommendedName>
</protein>
<dbReference type="SMART" id="SM00248">
    <property type="entry name" value="ANK"/>
    <property type="match status" value="3"/>
</dbReference>
<evidence type="ECO:0008006" key="4">
    <source>
        <dbReference type="Google" id="ProtNLM"/>
    </source>
</evidence>
<evidence type="ECO:0000313" key="2">
    <source>
        <dbReference type="EMBL" id="CAK9327289.1"/>
    </source>
</evidence>
<name>A0ABP0Z3D3_9ROSI</name>
<dbReference type="Pfam" id="PF12796">
    <property type="entry name" value="Ank_2"/>
    <property type="match status" value="1"/>
</dbReference>
<feature type="transmembrane region" description="Helical" evidence="1">
    <location>
        <begin position="463"/>
        <end position="485"/>
    </location>
</feature>
<reference evidence="2 3" key="1">
    <citation type="submission" date="2024-03" db="EMBL/GenBank/DDBJ databases">
        <authorList>
            <person name="Gkanogiannis A."/>
            <person name="Becerra Lopez-Lavalle L."/>
        </authorList>
    </citation>
    <scope>NUCLEOTIDE SEQUENCE [LARGE SCALE GENOMIC DNA]</scope>
</reference>
<evidence type="ECO:0000313" key="3">
    <source>
        <dbReference type="Proteomes" id="UP001642487"/>
    </source>
</evidence>
<dbReference type="Gene3D" id="1.25.40.20">
    <property type="entry name" value="Ankyrin repeat-containing domain"/>
    <property type="match status" value="1"/>
</dbReference>